<sequence length="381" mass="42776">MLSQLSLQDVSSAVTHAVNYLLSLSESYPYLSYAGGAVFVAIVTRWLAERRRNPRGLPYPPGPRGLPFIGAYYEIPEKRPWAVYKEWSKKHGDLIFYKAMGQNYLIVQSIRRANDLFEKRSAIYSDRPPQPMAVDLMGWSFNMGWQPYGSWWRRHRKAFHEHFNANAIEKYDPIQTKALHCFLNKLLRQPAGFGDHIQNLFAAIIMKTVYGITISNDNNDPWMRNIMEALQSLGSVGIPGLYLVDHIPILKYIPSWFPGAEFKREAERGLKITTRLVVEPYEAVKESLRKGAAEPSVVAALISDLPPENHPIRAEEEQIAANIGAVSYVAGADTSGTILLTCFLGLAMNMDAQKKAQAEIDACVGPTRLPNASDRPSLLDL</sequence>
<comment type="similarity">
    <text evidence="2">Belongs to the cytochrome P450 family.</text>
</comment>
<dbReference type="PANTHER" id="PTHR46300">
    <property type="entry name" value="P450, PUTATIVE (EUROFUNG)-RELATED-RELATED"/>
    <property type="match status" value="1"/>
</dbReference>
<evidence type="ECO:0008006" key="10">
    <source>
        <dbReference type="Google" id="ProtNLM"/>
    </source>
</evidence>
<comment type="caution">
    <text evidence="8">The sequence shown here is derived from an EMBL/GenBank/DDBJ whole genome shotgun (WGS) entry which is preliminary data.</text>
</comment>
<evidence type="ECO:0000313" key="8">
    <source>
        <dbReference type="EMBL" id="PPQ99407.1"/>
    </source>
</evidence>
<evidence type="ECO:0000256" key="5">
    <source>
        <dbReference type="ARBA" id="ARBA00023002"/>
    </source>
</evidence>
<reference evidence="8 9" key="1">
    <citation type="journal article" date="2018" name="Evol. Lett.">
        <title>Horizontal gene cluster transfer increased hallucinogenic mushroom diversity.</title>
        <authorList>
            <person name="Reynolds H.T."/>
            <person name="Vijayakumar V."/>
            <person name="Gluck-Thaler E."/>
            <person name="Korotkin H.B."/>
            <person name="Matheny P.B."/>
            <person name="Slot J.C."/>
        </authorList>
    </citation>
    <scope>NUCLEOTIDE SEQUENCE [LARGE SCALE GENOMIC DNA]</scope>
    <source>
        <strain evidence="8 9">2629</strain>
    </source>
</reference>
<dbReference type="GO" id="GO:0005506">
    <property type="term" value="F:iron ion binding"/>
    <property type="evidence" value="ECO:0007669"/>
    <property type="project" value="InterPro"/>
</dbReference>
<organism evidence="8 9">
    <name type="scientific">Panaeolus cyanescens</name>
    <dbReference type="NCBI Taxonomy" id="181874"/>
    <lineage>
        <taxon>Eukaryota</taxon>
        <taxon>Fungi</taxon>
        <taxon>Dikarya</taxon>
        <taxon>Basidiomycota</taxon>
        <taxon>Agaricomycotina</taxon>
        <taxon>Agaricomycetes</taxon>
        <taxon>Agaricomycetidae</taxon>
        <taxon>Agaricales</taxon>
        <taxon>Agaricineae</taxon>
        <taxon>Galeropsidaceae</taxon>
        <taxon>Panaeolus</taxon>
    </lineage>
</organism>
<dbReference type="Proteomes" id="UP000284842">
    <property type="component" value="Unassembled WGS sequence"/>
</dbReference>
<evidence type="ECO:0000256" key="2">
    <source>
        <dbReference type="ARBA" id="ARBA00010617"/>
    </source>
</evidence>
<keyword evidence="3" id="KW-0349">Heme</keyword>
<dbReference type="Gene3D" id="1.10.630.10">
    <property type="entry name" value="Cytochrome P450"/>
    <property type="match status" value="1"/>
</dbReference>
<dbReference type="AlphaFoldDB" id="A0A409Y8R9"/>
<keyword evidence="5" id="KW-0560">Oxidoreductase</keyword>
<proteinExistence type="inferred from homology"/>
<dbReference type="GO" id="GO:0016705">
    <property type="term" value="F:oxidoreductase activity, acting on paired donors, with incorporation or reduction of molecular oxygen"/>
    <property type="evidence" value="ECO:0007669"/>
    <property type="project" value="InterPro"/>
</dbReference>
<evidence type="ECO:0000313" key="9">
    <source>
        <dbReference type="Proteomes" id="UP000284842"/>
    </source>
</evidence>
<dbReference type="InterPro" id="IPR036396">
    <property type="entry name" value="Cyt_P450_sf"/>
</dbReference>
<protein>
    <recommendedName>
        <fullName evidence="10">Cytochrome P450</fullName>
    </recommendedName>
</protein>
<evidence type="ECO:0000256" key="1">
    <source>
        <dbReference type="ARBA" id="ARBA00001971"/>
    </source>
</evidence>
<keyword evidence="7" id="KW-0503">Monooxygenase</keyword>
<accession>A0A409Y8R9</accession>
<dbReference type="SUPFAM" id="SSF48264">
    <property type="entry name" value="Cytochrome P450"/>
    <property type="match status" value="1"/>
</dbReference>
<dbReference type="EMBL" id="NHTK01001358">
    <property type="protein sequence ID" value="PPQ99407.1"/>
    <property type="molecule type" value="Genomic_DNA"/>
</dbReference>
<dbReference type="GO" id="GO:0020037">
    <property type="term" value="F:heme binding"/>
    <property type="evidence" value="ECO:0007669"/>
    <property type="project" value="InterPro"/>
</dbReference>
<evidence type="ECO:0000256" key="7">
    <source>
        <dbReference type="ARBA" id="ARBA00023033"/>
    </source>
</evidence>
<dbReference type="InterPro" id="IPR001128">
    <property type="entry name" value="Cyt_P450"/>
</dbReference>
<evidence type="ECO:0000256" key="3">
    <source>
        <dbReference type="ARBA" id="ARBA00022617"/>
    </source>
</evidence>
<dbReference type="Pfam" id="PF00067">
    <property type="entry name" value="p450"/>
    <property type="match status" value="1"/>
</dbReference>
<keyword evidence="9" id="KW-1185">Reference proteome</keyword>
<dbReference type="InterPro" id="IPR050364">
    <property type="entry name" value="Cytochrome_P450_fung"/>
</dbReference>
<dbReference type="PANTHER" id="PTHR46300:SF7">
    <property type="entry name" value="P450, PUTATIVE (EUROFUNG)-RELATED"/>
    <property type="match status" value="1"/>
</dbReference>
<keyword evidence="6" id="KW-0408">Iron</keyword>
<keyword evidence="4" id="KW-0479">Metal-binding</keyword>
<evidence type="ECO:0000256" key="6">
    <source>
        <dbReference type="ARBA" id="ARBA00023004"/>
    </source>
</evidence>
<gene>
    <name evidence="8" type="ORF">CVT24_005394</name>
</gene>
<dbReference type="InParanoid" id="A0A409Y8R9"/>
<dbReference type="OrthoDB" id="1055148at2759"/>
<dbReference type="GO" id="GO:0004497">
    <property type="term" value="F:monooxygenase activity"/>
    <property type="evidence" value="ECO:0007669"/>
    <property type="project" value="UniProtKB-KW"/>
</dbReference>
<evidence type="ECO:0000256" key="4">
    <source>
        <dbReference type="ARBA" id="ARBA00022723"/>
    </source>
</evidence>
<name>A0A409Y8R9_9AGAR</name>
<comment type="cofactor">
    <cofactor evidence="1">
        <name>heme</name>
        <dbReference type="ChEBI" id="CHEBI:30413"/>
    </cofactor>
</comment>
<dbReference type="STRING" id="181874.A0A409Y8R9"/>